<dbReference type="InterPro" id="IPR044068">
    <property type="entry name" value="CB"/>
</dbReference>
<dbReference type="SUPFAM" id="SSF56349">
    <property type="entry name" value="DNA breaking-rejoining enzymes"/>
    <property type="match status" value="1"/>
</dbReference>
<dbReference type="RefSeq" id="WP_212519319.1">
    <property type="nucleotide sequence ID" value="NZ_JAGSOH010000050.1"/>
</dbReference>
<organism evidence="5 6">
    <name type="scientific">Actinospica acidithermotolerans</name>
    <dbReference type="NCBI Taxonomy" id="2828514"/>
    <lineage>
        <taxon>Bacteria</taxon>
        <taxon>Bacillati</taxon>
        <taxon>Actinomycetota</taxon>
        <taxon>Actinomycetes</taxon>
        <taxon>Catenulisporales</taxon>
        <taxon>Actinospicaceae</taxon>
        <taxon>Actinospica</taxon>
    </lineage>
</organism>
<evidence type="ECO:0000313" key="5">
    <source>
        <dbReference type="EMBL" id="MBR7828180.1"/>
    </source>
</evidence>
<evidence type="ECO:0000256" key="1">
    <source>
        <dbReference type="ARBA" id="ARBA00023125"/>
    </source>
</evidence>
<dbReference type="PROSITE" id="PS51900">
    <property type="entry name" value="CB"/>
    <property type="match status" value="1"/>
</dbReference>
<dbReference type="Proteomes" id="UP000676325">
    <property type="component" value="Unassembled WGS sequence"/>
</dbReference>
<dbReference type="InterPro" id="IPR011010">
    <property type="entry name" value="DNA_brk_join_enz"/>
</dbReference>
<accession>A0A941IH61</accession>
<proteinExistence type="predicted"/>
<dbReference type="AlphaFoldDB" id="A0A941IH61"/>
<dbReference type="EMBL" id="JAGSOH010000050">
    <property type="protein sequence ID" value="MBR7828180.1"/>
    <property type="molecule type" value="Genomic_DNA"/>
</dbReference>
<reference evidence="5" key="1">
    <citation type="submission" date="2021-04" db="EMBL/GenBank/DDBJ databases">
        <title>Genome based classification of Actinospica acidithermotolerans sp. nov., an actinobacterium isolated from an Indonesian hot spring.</title>
        <authorList>
            <person name="Kusuma A.B."/>
            <person name="Putra K.E."/>
            <person name="Nafisah S."/>
            <person name="Loh J."/>
            <person name="Nouioui I."/>
            <person name="Goodfellow M."/>
        </authorList>
    </citation>
    <scope>NUCLEOTIDE SEQUENCE</scope>
    <source>
        <strain evidence="5">MGRD01-02</strain>
    </source>
</reference>
<dbReference type="InterPro" id="IPR004107">
    <property type="entry name" value="Integrase_SAM-like_N"/>
</dbReference>
<keyword evidence="1 2" id="KW-0238">DNA-binding</keyword>
<name>A0A941IH61_9ACTN</name>
<keyword evidence="6" id="KW-1185">Reference proteome</keyword>
<gene>
    <name evidence="5" type="ORF">KDK95_17820</name>
</gene>
<evidence type="ECO:0000256" key="3">
    <source>
        <dbReference type="SAM" id="MobiDB-lite"/>
    </source>
</evidence>
<evidence type="ECO:0000259" key="4">
    <source>
        <dbReference type="PROSITE" id="PS51900"/>
    </source>
</evidence>
<dbReference type="Gene3D" id="1.10.150.130">
    <property type="match status" value="1"/>
</dbReference>
<protein>
    <recommendedName>
        <fullName evidence="4">Core-binding (CB) domain-containing protein</fullName>
    </recommendedName>
</protein>
<dbReference type="GO" id="GO:0003677">
    <property type="term" value="F:DNA binding"/>
    <property type="evidence" value="ECO:0007669"/>
    <property type="project" value="UniProtKB-UniRule"/>
</dbReference>
<evidence type="ECO:0000313" key="6">
    <source>
        <dbReference type="Proteomes" id="UP000676325"/>
    </source>
</evidence>
<dbReference type="InterPro" id="IPR010998">
    <property type="entry name" value="Integrase_recombinase_N"/>
</dbReference>
<feature type="region of interest" description="Disordered" evidence="3">
    <location>
        <begin position="1"/>
        <end position="22"/>
    </location>
</feature>
<evidence type="ECO:0000256" key="2">
    <source>
        <dbReference type="PROSITE-ProRule" id="PRU01248"/>
    </source>
</evidence>
<dbReference type="Pfam" id="PF14659">
    <property type="entry name" value="Phage_int_SAM_3"/>
    <property type="match status" value="1"/>
</dbReference>
<dbReference type="GO" id="GO:0015074">
    <property type="term" value="P:DNA integration"/>
    <property type="evidence" value="ECO:0007669"/>
    <property type="project" value="InterPro"/>
</dbReference>
<comment type="caution">
    <text evidence="5">The sequence shown here is derived from an EMBL/GenBank/DDBJ whole genome shotgun (WGS) entry which is preliminary data.</text>
</comment>
<feature type="domain" description="Core-binding (CB)" evidence="4">
    <location>
        <begin position="40"/>
        <end position="114"/>
    </location>
</feature>
<sequence>MTPPARAAETRAHAAAGSQPSSIEVPGAAVDAVSTVPHDVTFSVYAESFWLPHHVIEAVTRQTYIYVLHRHLIPTFGGMPLTAITASDVRAWVASQQAKGVKPATLLHNEPYRG</sequence>